<evidence type="ECO:0000256" key="2">
    <source>
        <dbReference type="SAM" id="SignalP"/>
    </source>
</evidence>
<feature type="chain" id="PRO_5002157435" evidence="2">
    <location>
        <begin position="35"/>
        <end position="303"/>
    </location>
</feature>
<evidence type="ECO:0000313" key="3">
    <source>
        <dbReference type="EMBL" id="KIG14063.1"/>
    </source>
</evidence>
<sequence>MGEIRRGRIIHGVRTTRQLAIVLALVMTPSAALAKGGHSPEDAAAQREQIEAGLAQDPRAAVAALRDAGEELGDPELFLLAATRARDEARSSRDPELALEAESLALVAQDIGSYLSDDDNYSATDWRPVTRDRAADLAGEAGSLATQAHELAEEIEAERAAAAAAAERARLESLANADKPKRELKPGTGLIAGGSVALAVGASGIGLLGAGIAMGQANQREAESLSLPAELARLEELDRKGATANTLAYVGGAVAAVGVGVGVALIVVGVKKRKAAGPQEQAHVHMSGWFDHNGGGLALQGRF</sequence>
<name>A0A0C1ZSM1_9BACT</name>
<evidence type="ECO:0000256" key="1">
    <source>
        <dbReference type="SAM" id="Phobius"/>
    </source>
</evidence>
<accession>A0A0C1ZSM1</accession>
<organism evidence="3 4">
    <name type="scientific">Enhygromyxa salina</name>
    <dbReference type="NCBI Taxonomy" id="215803"/>
    <lineage>
        <taxon>Bacteria</taxon>
        <taxon>Pseudomonadati</taxon>
        <taxon>Myxococcota</taxon>
        <taxon>Polyangia</taxon>
        <taxon>Nannocystales</taxon>
        <taxon>Nannocystaceae</taxon>
        <taxon>Enhygromyxa</taxon>
    </lineage>
</organism>
<feature type="signal peptide" evidence="2">
    <location>
        <begin position="1"/>
        <end position="34"/>
    </location>
</feature>
<keyword evidence="1" id="KW-0472">Membrane</keyword>
<keyword evidence="1" id="KW-0812">Transmembrane</keyword>
<protein>
    <submittedName>
        <fullName evidence="3">Uncharacterized protein</fullName>
    </submittedName>
</protein>
<evidence type="ECO:0000313" key="4">
    <source>
        <dbReference type="Proteomes" id="UP000031599"/>
    </source>
</evidence>
<proteinExistence type="predicted"/>
<feature type="transmembrane region" description="Helical" evidence="1">
    <location>
        <begin position="247"/>
        <end position="270"/>
    </location>
</feature>
<dbReference type="AlphaFoldDB" id="A0A0C1ZSM1"/>
<gene>
    <name evidence="3" type="ORF">DB30_07250</name>
</gene>
<comment type="caution">
    <text evidence="3">The sequence shown here is derived from an EMBL/GenBank/DDBJ whole genome shotgun (WGS) entry which is preliminary data.</text>
</comment>
<dbReference type="Proteomes" id="UP000031599">
    <property type="component" value="Unassembled WGS sequence"/>
</dbReference>
<dbReference type="EMBL" id="JMCC02000080">
    <property type="protein sequence ID" value="KIG14063.1"/>
    <property type="molecule type" value="Genomic_DNA"/>
</dbReference>
<keyword evidence="1" id="KW-1133">Transmembrane helix</keyword>
<keyword evidence="2" id="KW-0732">Signal</keyword>
<reference evidence="3 4" key="1">
    <citation type="submission" date="2014-12" db="EMBL/GenBank/DDBJ databases">
        <title>Genome assembly of Enhygromyxa salina DSM 15201.</title>
        <authorList>
            <person name="Sharma G."/>
            <person name="Subramanian S."/>
        </authorList>
    </citation>
    <scope>NUCLEOTIDE SEQUENCE [LARGE SCALE GENOMIC DNA]</scope>
    <source>
        <strain evidence="3 4">DSM 15201</strain>
    </source>
</reference>